<gene>
    <name evidence="2" type="ORF">ALMA_0939</name>
</gene>
<dbReference type="Proteomes" id="UP000243657">
    <property type="component" value="Unassembled WGS sequence"/>
</dbReference>
<organism evidence="2 3">
    <name type="scientific">Alloscardovia macacae</name>
    <dbReference type="NCBI Taxonomy" id="1160091"/>
    <lineage>
        <taxon>Bacteria</taxon>
        <taxon>Bacillati</taxon>
        <taxon>Actinomycetota</taxon>
        <taxon>Actinomycetes</taxon>
        <taxon>Bifidobacteriales</taxon>
        <taxon>Bifidobacteriaceae</taxon>
        <taxon>Alloscardovia</taxon>
    </lineage>
</organism>
<reference evidence="2 3" key="1">
    <citation type="journal article" date="2017" name="BMC Genomics">
        <title>Comparative genomic and phylogenomic analyses of the Bifidobacteriaceae family.</title>
        <authorList>
            <person name="Lugli G.A."/>
            <person name="Milani C."/>
            <person name="Turroni F."/>
            <person name="Duranti S."/>
            <person name="Mancabelli L."/>
            <person name="Mangifesta M."/>
            <person name="Ferrario C."/>
            <person name="Modesto M."/>
            <person name="Mattarelli P."/>
            <person name="Jiri K."/>
            <person name="van Sinderen D."/>
            <person name="Ventura M."/>
        </authorList>
    </citation>
    <scope>NUCLEOTIDE SEQUENCE [LARGE SCALE GENOMIC DNA]</scope>
    <source>
        <strain evidence="2 3">DSM 24762</strain>
    </source>
</reference>
<feature type="transmembrane region" description="Helical" evidence="1">
    <location>
        <begin position="259"/>
        <end position="278"/>
    </location>
</feature>
<evidence type="ECO:0000313" key="3">
    <source>
        <dbReference type="Proteomes" id="UP000243657"/>
    </source>
</evidence>
<dbReference type="EMBL" id="MWWT01000005">
    <property type="protein sequence ID" value="OZG54478.1"/>
    <property type="molecule type" value="Genomic_DNA"/>
</dbReference>
<feature type="transmembrane region" description="Helical" evidence="1">
    <location>
        <begin position="215"/>
        <end position="239"/>
    </location>
</feature>
<sequence>MVLLLIKEMKIWGVIDRLDRISNQISTSNAIGVAHVAQNAVQTAALYEMNDALRYQVSELEETNGHLADIEANVADIAQTTRLISEQFTYELKLHERTNDLLSGFIELTDEGFRKLTREEQINNNFNWEAWLDTSTGKVFQNWLPHAQDYLSQYFSNTDSMQAARETDFMRNLRLRLTPYPDTMNRRIVNFVPKDIPEFPPYAPTDKKFNLGIRIGLGIVGVVLTIILFVIWDIANLAFHLFDPFIRIVGYELFSNVSVITFIALFYFIPYFVIKYAWYRTYEKPHRLEYDSIRLEYEQNAHEAAELNSLLLERKRVALSIRSQVIDSLNVDLPSAESWSSAQDRTRVEDILHVLNTIRSKPEIVRDGLPEIIDFHYSTPSAYPEISTSMKSILPQLTLNSKEKMKDIIMH</sequence>
<keyword evidence="3" id="KW-1185">Reference proteome</keyword>
<dbReference type="AlphaFoldDB" id="A0A261F5W4"/>
<proteinExistence type="predicted"/>
<name>A0A261F5W4_9BIFI</name>
<keyword evidence="1" id="KW-1133">Transmembrane helix</keyword>
<keyword evidence="1" id="KW-0472">Membrane</keyword>
<dbReference type="RefSeq" id="WP_094726576.1">
    <property type="nucleotide sequence ID" value="NZ_JBHLWS010000013.1"/>
</dbReference>
<evidence type="ECO:0000313" key="2">
    <source>
        <dbReference type="EMBL" id="OZG54478.1"/>
    </source>
</evidence>
<keyword evidence="1" id="KW-0812">Transmembrane</keyword>
<evidence type="ECO:0000256" key="1">
    <source>
        <dbReference type="SAM" id="Phobius"/>
    </source>
</evidence>
<protein>
    <submittedName>
        <fullName evidence="2">Uncharacterized protein</fullName>
    </submittedName>
</protein>
<comment type="caution">
    <text evidence="2">The sequence shown here is derived from an EMBL/GenBank/DDBJ whole genome shotgun (WGS) entry which is preliminary data.</text>
</comment>
<accession>A0A261F5W4</accession>